<keyword evidence="4" id="KW-0676">Redox-active center</keyword>
<evidence type="ECO:0000313" key="6">
    <source>
        <dbReference type="Proteomes" id="UP000515733"/>
    </source>
</evidence>
<dbReference type="PROSITE" id="PS00194">
    <property type="entry name" value="THIOREDOXIN_1"/>
    <property type="match status" value="1"/>
</dbReference>
<keyword evidence="6" id="KW-1185">Reference proteome</keyword>
<evidence type="ECO:0000256" key="1">
    <source>
        <dbReference type="ARBA" id="ARBA00004196"/>
    </source>
</evidence>
<dbReference type="Gene3D" id="3.40.30.10">
    <property type="entry name" value="Glutaredoxin"/>
    <property type="match status" value="1"/>
</dbReference>
<dbReference type="SUPFAM" id="SSF52833">
    <property type="entry name" value="Thioredoxin-like"/>
    <property type="match status" value="1"/>
</dbReference>
<evidence type="ECO:0000313" key="5">
    <source>
        <dbReference type="EMBL" id="CAB1370427.1"/>
    </source>
</evidence>
<accession>A0A6S6Y4R9</accession>
<dbReference type="InterPro" id="IPR050553">
    <property type="entry name" value="Thioredoxin_ResA/DsbE_sf"/>
</dbReference>
<proteinExistence type="predicted"/>
<keyword evidence="3" id="KW-1015">Disulfide bond</keyword>
<evidence type="ECO:0000256" key="4">
    <source>
        <dbReference type="ARBA" id="ARBA00023284"/>
    </source>
</evidence>
<comment type="subcellular location">
    <subcellularLocation>
        <location evidence="1">Cell envelope</location>
    </subcellularLocation>
</comment>
<sequence>MKTILLLLCLVATSLALAKTPGEVPVGGTLRDATMQGLSGPSRKLSEFRGKPLVINVWTSWCAPCRQEMASLERLSRRHDGKRYTVIGISTDDYPEAARAVMKKSGTRFSHFIDQQLLLENMLGADRIPLTLLVDAQGKVLGKYYGARDWDSPESRDLIGKAFGIRM</sequence>
<dbReference type="KEGG" id="doe:DENOEST_3273"/>
<dbReference type="GO" id="GO:0030313">
    <property type="term" value="C:cell envelope"/>
    <property type="evidence" value="ECO:0007669"/>
    <property type="project" value="UniProtKB-SubCell"/>
</dbReference>
<dbReference type="InterPro" id="IPR013740">
    <property type="entry name" value="Redoxin"/>
</dbReference>
<dbReference type="GO" id="GO:0016853">
    <property type="term" value="F:isomerase activity"/>
    <property type="evidence" value="ECO:0007669"/>
    <property type="project" value="UniProtKB-KW"/>
</dbReference>
<protein>
    <submittedName>
        <fullName evidence="5">Thiol-disulfide isomerase</fullName>
    </submittedName>
</protein>
<dbReference type="EMBL" id="LR778301">
    <property type="protein sequence ID" value="CAB1370427.1"/>
    <property type="molecule type" value="Genomic_DNA"/>
</dbReference>
<dbReference type="InterPro" id="IPR036249">
    <property type="entry name" value="Thioredoxin-like_sf"/>
</dbReference>
<dbReference type="OrthoDB" id="9811352at2"/>
<dbReference type="InterPro" id="IPR017937">
    <property type="entry name" value="Thioredoxin_CS"/>
</dbReference>
<dbReference type="Proteomes" id="UP000515733">
    <property type="component" value="Chromosome"/>
</dbReference>
<gene>
    <name evidence="5" type="ORF">DENOEST_3273</name>
</gene>
<dbReference type="PANTHER" id="PTHR42852:SF6">
    <property type="entry name" value="THIOL:DISULFIDE INTERCHANGE PROTEIN DSBE"/>
    <property type="match status" value="1"/>
</dbReference>
<dbReference type="GO" id="GO:0017004">
    <property type="term" value="P:cytochrome complex assembly"/>
    <property type="evidence" value="ECO:0007669"/>
    <property type="project" value="UniProtKB-KW"/>
</dbReference>
<evidence type="ECO:0000256" key="2">
    <source>
        <dbReference type="ARBA" id="ARBA00022748"/>
    </source>
</evidence>
<dbReference type="PROSITE" id="PS51352">
    <property type="entry name" value="THIOREDOXIN_2"/>
    <property type="match status" value="1"/>
</dbReference>
<dbReference type="GO" id="GO:0015036">
    <property type="term" value="F:disulfide oxidoreductase activity"/>
    <property type="evidence" value="ECO:0007669"/>
    <property type="project" value="UniProtKB-ARBA"/>
</dbReference>
<keyword evidence="5" id="KW-0413">Isomerase</keyword>
<dbReference type="InterPro" id="IPR013766">
    <property type="entry name" value="Thioredoxin_domain"/>
</dbReference>
<dbReference type="RefSeq" id="WP_145771498.1">
    <property type="nucleotide sequence ID" value="NZ_LR778301.1"/>
</dbReference>
<evidence type="ECO:0000256" key="3">
    <source>
        <dbReference type="ARBA" id="ARBA00023157"/>
    </source>
</evidence>
<dbReference type="Pfam" id="PF08534">
    <property type="entry name" value="Redoxin"/>
    <property type="match status" value="1"/>
</dbReference>
<reference evidence="5 6" key="1">
    <citation type="submission" date="2020-03" db="EMBL/GenBank/DDBJ databases">
        <authorList>
            <consortium name="Genoscope - CEA"/>
            <person name="William W."/>
        </authorList>
    </citation>
    <scope>NUCLEOTIDE SEQUENCE [LARGE SCALE GENOMIC DNA]</scope>
    <source>
        <strain evidence="6">DSM 16959</strain>
    </source>
</reference>
<organism evidence="5 6">
    <name type="scientific">Denitratisoma oestradiolicum</name>
    <dbReference type="NCBI Taxonomy" id="311182"/>
    <lineage>
        <taxon>Bacteria</taxon>
        <taxon>Pseudomonadati</taxon>
        <taxon>Pseudomonadota</taxon>
        <taxon>Betaproteobacteria</taxon>
        <taxon>Nitrosomonadales</taxon>
        <taxon>Sterolibacteriaceae</taxon>
        <taxon>Denitratisoma</taxon>
    </lineage>
</organism>
<dbReference type="PANTHER" id="PTHR42852">
    <property type="entry name" value="THIOL:DISULFIDE INTERCHANGE PROTEIN DSBE"/>
    <property type="match status" value="1"/>
</dbReference>
<name>A0A6S6Y4R9_9PROT</name>
<keyword evidence="2" id="KW-0201">Cytochrome c-type biogenesis</keyword>
<dbReference type="CDD" id="cd02966">
    <property type="entry name" value="TlpA_like_family"/>
    <property type="match status" value="1"/>
</dbReference>
<dbReference type="AlphaFoldDB" id="A0A6S6Y4R9"/>